<keyword evidence="1" id="KW-0863">Zinc-finger</keyword>
<dbReference type="Proteomes" id="UP000018144">
    <property type="component" value="Unassembled WGS sequence"/>
</dbReference>
<dbReference type="PROSITE" id="PS50157">
    <property type="entry name" value="ZINC_FINGER_C2H2_2"/>
    <property type="match status" value="2"/>
</dbReference>
<feature type="region of interest" description="Disordered" evidence="2">
    <location>
        <begin position="1"/>
        <end position="52"/>
    </location>
</feature>
<gene>
    <name evidence="4" type="ORF">PCON_08311</name>
</gene>
<organism evidence="4 5">
    <name type="scientific">Pyronema omphalodes (strain CBS 100304)</name>
    <name type="common">Pyronema confluens</name>
    <dbReference type="NCBI Taxonomy" id="1076935"/>
    <lineage>
        <taxon>Eukaryota</taxon>
        <taxon>Fungi</taxon>
        <taxon>Dikarya</taxon>
        <taxon>Ascomycota</taxon>
        <taxon>Pezizomycotina</taxon>
        <taxon>Pezizomycetes</taxon>
        <taxon>Pezizales</taxon>
        <taxon>Pyronemataceae</taxon>
        <taxon>Pyronema</taxon>
    </lineage>
</organism>
<dbReference type="InterPro" id="IPR036236">
    <property type="entry name" value="Znf_C2H2_sf"/>
</dbReference>
<dbReference type="SMART" id="SM00355">
    <property type="entry name" value="ZnF_C2H2"/>
    <property type="match status" value="2"/>
</dbReference>
<sequence>MLNSAWPSYSGRSQSPERYARPSHPQHPPLREYNEGPRYLRKDEDNITYSPWPAPNNPRIANLPRITGLYNSLAKQAIGEFAEDSRPREPLPALWDPSTIRPSTVPPPNTVPYTHTHRNTYPQRFQSPQMLQQEYKRYRCDKCLHDFSTPTNLNRHKSSSNRCGERNDFTCVRCGKTYNRKDNLDKHFKKEHKEEFSHHNAMGDVLMTYNDGLVDPDTPMYGY</sequence>
<feature type="domain" description="C2H2-type" evidence="3">
    <location>
        <begin position="138"/>
        <end position="167"/>
    </location>
</feature>
<keyword evidence="1" id="KW-0479">Metal-binding</keyword>
<keyword evidence="5" id="KW-1185">Reference proteome</keyword>
<feature type="compositionally biased region" description="Basic and acidic residues" evidence="2">
    <location>
        <begin position="29"/>
        <end position="45"/>
    </location>
</feature>
<dbReference type="SUPFAM" id="SSF57667">
    <property type="entry name" value="beta-beta-alpha zinc fingers"/>
    <property type="match status" value="1"/>
</dbReference>
<reference evidence="4 5" key="1">
    <citation type="journal article" date="2013" name="PLoS Genet.">
        <title>The genome and development-dependent transcriptomes of Pyronema confluens: a window into fungal evolution.</title>
        <authorList>
            <person name="Traeger S."/>
            <person name="Altegoer F."/>
            <person name="Freitag M."/>
            <person name="Gabaldon T."/>
            <person name="Kempken F."/>
            <person name="Kumar A."/>
            <person name="Marcet-Houben M."/>
            <person name="Poggeler S."/>
            <person name="Stajich J.E."/>
            <person name="Nowrousian M."/>
        </authorList>
    </citation>
    <scope>NUCLEOTIDE SEQUENCE [LARGE SCALE GENOMIC DNA]</scope>
    <source>
        <strain evidence="5">CBS 100304</strain>
        <tissue evidence="4">Vegetative mycelium</tissue>
    </source>
</reference>
<dbReference type="Gene3D" id="3.30.160.60">
    <property type="entry name" value="Classic Zinc Finger"/>
    <property type="match status" value="1"/>
</dbReference>
<feature type="region of interest" description="Disordered" evidence="2">
    <location>
        <begin position="82"/>
        <end position="108"/>
    </location>
</feature>
<dbReference type="GO" id="GO:0008270">
    <property type="term" value="F:zinc ion binding"/>
    <property type="evidence" value="ECO:0007669"/>
    <property type="project" value="UniProtKB-KW"/>
</dbReference>
<accession>U4LDM4</accession>
<feature type="compositionally biased region" description="Polar residues" evidence="2">
    <location>
        <begin position="1"/>
        <end position="16"/>
    </location>
</feature>
<dbReference type="PROSITE" id="PS00028">
    <property type="entry name" value="ZINC_FINGER_C2H2_1"/>
    <property type="match status" value="1"/>
</dbReference>
<feature type="domain" description="C2H2-type" evidence="3">
    <location>
        <begin position="169"/>
        <end position="197"/>
    </location>
</feature>
<evidence type="ECO:0000313" key="4">
    <source>
        <dbReference type="EMBL" id="CCX30209.1"/>
    </source>
</evidence>
<dbReference type="AlphaFoldDB" id="U4LDM4"/>
<proteinExistence type="predicted"/>
<dbReference type="Pfam" id="PF00096">
    <property type="entry name" value="zf-C2H2"/>
    <property type="match status" value="1"/>
</dbReference>
<dbReference type="STRING" id="1076935.U4LDM4"/>
<name>U4LDM4_PYROM</name>
<protein>
    <submittedName>
        <fullName evidence="4">Similar to pleiomorphic adenoma protein-like 1 [Mustela putorius furo], acc. no. AES04172.1</fullName>
    </submittedName>
</protein>
<dbReference type="EMBL" id="HF935428">
    <property type="protein sequence ID" value="CCX30209.1"/>
    <property type="molecule type" value="Genomic_DNA"/>
</dbReference>
<dbReference type="OrthoDB" id="654211at2759"/>
<evidence type="ECO:0000259" key="3">
    <source>
        <dbReference type="PROSITE" id="PS50157"/>
    </source>
</evidence>
<keyword evidence="1" id="KW-0862">Zinc</keyword>
<evidence type="ECO:0000313" key="5">
    <source>
        <dbReference type="Proteomes" id="UP000018144"/>
    </source>
</evidence>
<evidence type="ECO:0000256" key="2">
    <source>
        <dbReference type="SAM" id="MobiDB-lite"/>
    </source>
</evidence>
<dbReference type="InterPro" id="IPR013087">
    <property type="entry name" value="Znf_C2H2_type"/>
</dbReference>
<evidence type="ECO:0000256" key="1">
    <source>
        <dbReference type="PROSITE-ProRule" id="PRU00042"/>
    </source>
</evidence>